<keyword evidence="5" id="KW-1185">Reference proteome</keyword>
<evidence type="ECO:0000256" key="1">
    <source>
        <dbReference type="ARBA" id="ARBA00022737"/>
    </source>
</evidence>
<dbReference type="SUPFAM" id="SSF50985">
    <property type="entry name" value="RCC1/BLIP-II"/>
    <property type="match status" value="1"/>
</dbReference>
<feature type="repeat" description="RCC1" evidence="2">
    <location>
        <begin position="319"/>
        <end position="367"/>
    </location>
</feature>
<dbReference type="PANTHER" id="PTHR22870">
    <property type="entry name" value="REGULATOR OF CHROMOSOME CONDENSATION"/>
    <property type="match status" value="1"/>
</dbReference>
<dbReference type="OrthoDB" id="10256179at2759"/>
<dbReference type="InterPro" id="IPR009091">
    <property type="entry name" value="RCC1/BLIP-II"/>
</dbReference>
<dbReference type="InterPro" id="IPR051210">
    <property type="entry name" value="Ub_ligase/GEF_domain"/>
</dbReference>
<dbReference type="EMBL" id="QKKF02022824">
    <property type="protein sequence ID" value="RZF38033.1"/>
    <property type="molecule type" value="Genomic_DNA"/>
</dbReference>
<dbReference type="PRINTS" id="PR00633">
    <property type="entry name" value="RCCNDNSATION"/>
</dbReference>
<reference evidence="4 5" key="1">
    <citation type="journal article" date="2017" name="Gigascience">
        <title>Genome sequence of the small brown planthopper, Laodelphax striatellus.</title>
        <authorList>
            <person name="Zhu J."/>
            <person name="Jiang F."/>
            <person name="Wang X."/>
            <person name="Yang P."/>
            <person name="Bao Y."/>
            <person name="Zhao W."/>
            <person name="Wang W."/>
            <person name="Lu H."/>
            <person name="Wang Q."/>
            <person name="Cui N."/>
            <person name="Li J."/>
            <person name="Chen X."/>
            <person name="Luo L."/>
            <person name="Yu J."/>
            <person name="Kang L."/>
            <person name="Cui F."/>
        </authorList>
    </citation>
    <scope>NUCLEOTIDE SEQUENCE [LARGE SCALE GENOMIC DNA]</scope>
    <source>
        <strain evidence="4">Lst14</strain>
    </source>
</reference>
<feature type="repeat" description="RCC1" evidence="2">
    <location>
        <begin position="268"/>
        <end position="318"/>
    </location>
</feature>
<dbReference type="PROSITE" id="PS00626">
    <property type="entry name" value="RCC1_2"/>
    <property type="match status" value="2"/>
</dbReference>
<feature type="domain" description="RCC1-like" evidence="3">
    <location>
        <begin position="4"/>
        <end position="364"/>
    </location>
</feature>
<evidence type="ECO:0000313" key="4">
    <source>
        <dbReference type="EMBL" id="RZF38033.1"/>
    </source>
</evidence>
<dbReference type="Pfam" id="PF25390">
    <property type="entry name" value="WD40_RLD"/>
    <property type="match status" value="1"/>
</dbReference>
<protein>
    <recommendedName>
        <fullName evidence="3">RCC1-like domain-containing protein</fullName>
    </recommendedName>
</protein>
<evidence type="ECO:0000256" key="2">
    <source>
        <dbReference type="PROSITE-ProRule" id="PRU00235"/>
    </source>
</evidence>
<feature type="repeat" description="RCC1" evidence="2">
    <location>
        <begin position="162"/>
        <end position="215"/>
    </location>
</feature>
<dbReference type="STRING" id="195883.A0A482WX16"/>
<comment type="caution">
    <text evidence="4">The sequence shown here is derived from an EMBL/GenBank/DDBJ whole genome shotgun (WGS) entry which is preliminary data.</text>
</comment>
<dbReference type="PANTHER" id="PTHR22870:SF408">
    <property type="entry name" value="OS09G0560450 PROTEIN"/>
    <property type="match status" value="1"/>
</dbReference>
<evidence type="ECO:0000259" key="3">
    <source>
        <dbReference type="Pfam" id="PF25390"/>
    </source>
</evidence>
<proteinExistence type="predicted"/>
<sequence>MKLKAWGANNYGQLGVGFISEQCNCPTDVDLDYTFFDNNSRRITSISGGGGHTIITDNCGRLYGCGLNNNNQLTPRHTDNISTFTELDFVASPVGAQITCGWESTLLLSNNGLTVWGSNTYGQLGLKKDKSKRSVDPTCLSISRVAQVSCGLRHTAVLLDNGQLYMCGQGRKGQLGVVENGSPVLESDQLLHVTDLSNVKAVSCGQHHTIALTGDGCVYGWGDNKHFQLGLPVSNKQFVSPTLIASQVPINTKLYAGWTHSFLLHDDGSLMPFGRNSYGQLGNGVTSDDSRLNKPFQLLQPFQQLAVGSEHTIALTEYGSVWSWGWNEHGSCGLNHQDNVYSPTLVQFNNKATLIGSGSAHSFALLS</sequence>
<dbReference type="Proteomes" id="UP000291343">
    <property type="component" value="Unassembled WGS sequence"/>
</dbReference>
<name>A0A482WX16_LAOST</name>
<dbReference type="FunCoup" id="A0A482WX16">
    <property type="interactions" value="77"/>
</dbReference>
<accession>A0A482WX16</accession>
<evidence type="ECO:0000313" key="5">
    <source>
        <dbReference type="Proteomes" id="UP000291343"/>
    </source>
</evidence>
<keyword evidence="1" id="KW-0677">Repeat</keyword>
<feature type="repeat" description="RCC1" evidence="2">
    <location>
        <begin position="216"/>
        <end position="267"/>
    </location>
</feature>
<dbReference type="InterPro" id="IPR058923">
    <property type="entry name" value="RCC1-like_dom"/>
</dbReference>
<organism evidence="4 5">
    <name type="scientific">Laodelphax striatellus</name>
    <name type="common">Small brown planthopper</name>
    <name type="synonym">Delphax striatella</name>
    <dbReference type="NCBI Taxonomy" id="195883"/>
    <lineage>
        <taxon>Eukaryota</taxon>
        <taxon>Metazoa</taxon>
        <taxon>Ecdysozoa</taxon>
        <taxon>Arthropoda</taxon>
        <taxon>Hexapoda</taxon>
        <taxon>Insecta</taxon>
        <taxon>Pterygota</taxon>
        <taxon>Neoptera</taxon>
        <taxon>Paraneoptera</taxon>
        <taxon>Hemiptera</taxon>
        <taxon>Auchenorrhyncha</taxon>
        <taxon>Fulgoroidea</taxon>
        <taxon>Delphacidae</taxon>
        <taxon>Criomorphinae</taxon>
        <taxon>Laodelphax</taxon>
    </lineage>
</organism>
<dbReference type="SMR" id="A0A482WX16"/>
<dbReference type="AlphaFoldDB" id="A0A482WX16"/>
<dbReference type="InterPro" id="IPR000408">
    <property type="entry name" value="Reg_chr_condens"/>
</dbReference>
<gene>
    <name evidence="4" type="ORF">LSTR_LSTR006432</name>
</gene>
<dbReference type="Gene3D" id="2.130.10.30">
    <property type="entry name" value="Regulator of chromosome condensation 1/beta-lactamase-inhibitor protein II"/>
    <property type="match status" value="3"/>
</dbReference>
<dbReference type="InParanoid" id="A0A482WX16"/>
<feature type="repeat" description="RCC1" evidence="2">
    <location>
        <begin position="1"/>
        <end position="59"/>
    </location>
</feature>
<feature type="repeat" description="RCC1" evidence="2">
    <location>
        <begin position="111"/>
        <end position="161"/>
    </location>
</feature>
<dbReference type="PROSITE" id="PS50012">
    <property type="entry name" value="RCC1_3"/>
    <property type="match status" value="6"/>
</dbReference>